<comment type="caution">
    <text evidence="1">The sequence shown here is derived from an EMBL/GenBank/DDBJ whole genome shotgun (WGS) entry which is preliminary data.</text>
</comment>
<dbReference type="AlphaFoldDB" id="A0A9J5ZRR3"/>
<name>A0A9J5ZRR3_SOLCO</name>
<reference evidence="1 2" key="1">
    <citation type="submission" date="2020-09" db="EMBL/GenBank/DDBJ databases">
        <title>De no assembly of potato wild relative species, Solanum commersonii.</title>
        <authorList>
            <person name="Cho K."/>
        </authorList>
    </citation>
    <scope>NUCLEOTIDE SEQUENCE [LARGE SCALE GENOMIC DNA]</scope>
    <source>
        <strain evidence="1">LZ3.2</strain>
        <tissue evidence="1">Leaf</tissue>
    </source>
</reference>
<organism evidence="1 2">
    <name type="scientific">Solanum commersonii</name>
    <name type="common">Commerson's wild potato</name>
    <name type="synonym">Commerson's nightshade</name>
    <dbReference type="NCBI Taxonomy" id="4109"/>
    <lineage>
        <taxon>Eukaryota</taxon>
        <taxon>Viridiplantae</taxon>
        <taxon>Streptophyta</taxon>
        <taxon>Embryophyta</taxon>
        <taxon>Tracheophyta</taxon>
        <taxon>Spermatophyta</taxon>
        <taxon>Magnoliopsida</taxon>
        <taxon>eudicotyledons</taxon>
        <taxon>Gunneridae</taxon>
        <taxon>Pentapetalae</taxon>
        <taxon>asterids</taxon>
        <taxon>lamiids</taxon>
        <taxon>Solanales</taxon>
        <taxon>Solanaceae</taxon>
        <taxon>Solanoideae</taxon>
        <taxon>Solaneae</taxon>
        <taxon>Solanum</taxon>
    </lineage>
</organism>
<protein>
    <submittedName>
        <fullName evidence="1">Uncharacterized protein</fullName>
    </submittedName>
</protein>
<sequence>MVMVETADGGRRDVGDRRILLFSGDSWSFLWQRTMGKVERGMGKTKAQSREKKGNKQPDVRRYACMPPIGGALALIGGVRLTLCLHSPSWWSFGDVATILVSIGGSLTKFAMYSPRSVELGCRCCNVNIRLLADFDEVCYVQPSIGGVWRSLLCTTSNRWSLSLWSLALFFDGLRLTELLMRGLFSSAFDLNLERTCKNLNEIFLDIRRKLKYFRKIKLGKNILAHDCEKSNGVSGHASRLHVIFLDSCVPALKENFSLRGGVDLHRLAD</sequence>
<dbReference type="Proteomes" id="UP000824120">
    <property type="component" value="Chromosome 3"/>
</dbReference>
<evidence type="ECO:0000313" key="2">
    <source>
        <dbReference type="Proteomes" id="UP000824120"/>
    </source>
</evidence>
<evidence type="ECO:0000313" key="1">
    <source>
        <dbReference type="EMBL" id="KAG5614711.1"/>
    </source>
</evidence>
<gene>
    <name evidence="1" type="ORF">H5410_014535</name>
</gene>
<dbReference type="EMBL" id="JACXVP010000003">
    <property type="protein sequence ID" value="KAG5614711.1"/>
    <property type="molecule type" value="Genomic_DNA"/>
</dbReference>
<keyword evidence="2" id="KW-1185">Reference proteome</keyword>
<proteinExistence type="predicted"/>
<accession>A0A9J5ZRR3</accession>